<evidence type="ECO:0000313" key="2">
    <source>
        <dbReference type="EMBL" id="MST31170.1"/>
    </source>
</evidence>
<reference evidence="2 3" key="1">
    <citation type="submission" date="2019-11" db="EMBL/GenBank/DDBJ databases">
        <title>Acidiferrimicrobium australis gen. nov., sp. nov., an acidophilic and obligately heterotrophic, member of the Actinobacteria that catalyses dissimilatory oxido- reduction of iron isolated from metal-rich acidic water in Chile.</title>
        <authorList>
            <person name="Gonzalez D."/>
            <person name="Huber K."/>
            <person name="Hedrich S."/>
            <person name="Rojas-Villalobos C."/>
            <person name="Quatrini R."/>
            <person name="Dinamarca M.A."/>
            <person name="Schwarz A."/>
            <person name="Canales C."/>
            <person name="Nancucheo I."/>
        </authorList>
    </citation>
    <scope>NUCLEOTIDE SEQUENCE [LARGE SCALE GENOMIC DNA]</scope>
    <source>
        <strain evidence="2 3">USS-CCA1</strain>
    </source>
</reference>
<dbReference type="InterPro" id="IPR036291">
    <property type="entry name" value="NAD(P)-bd_dom_sf"/>
</dbReference>
<dbReference type="SUPFAM" id="SSF51735">
    <property type="entry name" value="NAD(P)-binding Rossmann-fold domains"/>
    <property type="match status" value="1"/>
</dbReference>
<keyword evidence="3" id="KW-1185">Reference proteome</keyword>
<dbReference type="InterPro" id="IPR002347">
    <property type="entry name" value="SDR_fam"/>
</dbReference>
<protein>
    <submittedName>
        <fullName evidence="2">SDR family oxidoreductase</fullName>
    </submittedName>
</protein>
<sequence length="271" mass="27151">MRPGPAPRRPFDLTGHVALVTGAGSAAGIGFACARALGLLGARVAVASTTDRIQDRRRELAAEGIEAWAGVADLTDEAEAVRLVAEAREAVGPANIVVNNAGMTSVSAPAVEAALGTLGRRDWHEAIERNLSSAFHVSSAAVGVMVEAGWGRIVNVASVSGPVAAYPGDVAYHAAKAGMVGLTRAAAVELAGRGVTVNAVAPGWIATATSVREDRMGAATPVGRSGTAAEVAACVAFLASPDAGYVTGQVLVVDGGNTIAEERGAGDLPTP</sequence>
<dbReference type="PROSITE" id="PS51257">
    <property type="entry name" value="PROKAR_LIPOPROTEIN"/>
    <property type="match status" value="1"/>
</dbReference>
<dbReference type="Proteomes" id="UP000437736">
    <property type="component" value="Unassembled WGS sequence"/>
</dbReference>
<gene>
    <name evidence="2" type="ORF">GHK86_00295</name>
</gene>
<comment type="similarity">
    <text evidence="1">Belongs to the short-chain dehydrogenases/reductases (SDR) family.</text>
</comment>
<evidence type="ECO:0000313" key="3">
    <source>
        <dbReference type="Proteomes" id="UP000437736"/>
    </source>
</evidence>
<accession>A0ABW9QN56</accession>
<dbReference type="InterPro" id="IPR050259">
    <property type="entry name" value="SDR"/>
</dbReference>
<dbReference type="EMBL" id="WJHE01000013">
    <property type="protein sequence ID" value="MST31170.1"/>
    <property type="molecule type" value="Genomic_DNA"/>
</dbReference>
<dbReference type="PANTHER" id="PTHR42879:SF2">
    <property type="entry name" value="3-OXOACYL-[ACYL-CARRIER-PROTEIN] REDUCTASE FABG"/>
    <property type="match status" value="1"/>
</dbReference>
<dbReference type="PRINTS" id="PR00081">
    <property type="entry name" value="GDHRDH"/>
</dbReference>
<dbReference type="Pfam" id="PF13561">
    <property type="entry name" value="adh_short_C2"/>
    <property type="match status" value="1"/>
</dbReference>
<comment type="caution">
    <text evidence="2">The sequence shown here is derived from an EMBL/GenBank/DDBJ whole genome shotgun (WGS) entry which is preliminary data.</text>
</comment>
<dbReference type="Gene3D" id="3.40.50.720">
    <property type="entry name" value="NAD(P)-binding Rossmann-like Domain"/>
    <property type="match status" value="1"/>
</dbReference>
<organism evidence="2 3">
    <name type="scientific">Acidiferrimicrobium australe</name>
    <dbReference type="NCBI Taxonomy" id="2664430"/>
    <lineage>
        <taxon>Bacteria</taxon>
        <taxon>Bacillati</taxon>
        <taxon>Actinomycetota</taxon>
        <taxon>Acidimicrobiia</taxon>
        <taxon>Acidimicrobiales</taxon>
        <taxon>Acidimicrobiaceae</taxon>
        <taxon>Acidiferrimicrobium</taxon>
    </lineage>
</organism>
<dbReference type="PRINTS" id="PR00080">
    <property type="entry name" value="SDRFAMILY"/>
</dbReference>
<dbReference type="PANTHER" id="PTHR42879">
    <property type="entry name" value="3-OXOACYL-(ACYL-CARRIER-PROTEIN) REDUCTASE"/>
    <property type="match status" value="1"/>
</dbReference>
<evidence type="ECO:0000256" key="1">
    <source>
        <dbReference type="ARBA" id="ARBA00006484"/>
    </source>
</evidence>
<name>A0ABW9QN56_9ACTN</name>
<proteinExistence type="inferred from homology"/>